<protein>
    <submittedName>
        <fullName evidence="2">Uncharacterized protein</fullName>
    </submittedName>
</protein>
<feature type="chain" id="PRO_5032568253" evidence="1">
    <location>
        <begin position="19"/>
        <end position="426"/>
    </location>
</feature>
<evidence type="ECO:0000313" key="3">
    <source>
        <dbReference type="Proteomes" id="UP000663882"/>
    </source>
</evidence>
<evidence type="ECO:0000313" key="2">
    <source>
        <dbReference type="EMBL" id="CAF1249840.1"/>
    </source>
</evidence>
<sequence>MLFLSIAFICFISHPLFAVEFSIYNSATEIRQTRSGVGACQHYFKSDEYANIIDGTISWDGTSLLKQELFNTIDTLQDALVTVRPSTPCPCKNIEAQVVDPNTMLLRNLETKGYFYADSRSIEYKSVRPDDGGTSLRLEFKKKGANYTGTLSYLMRGISWSPNYDLFIKDADTCNLRAYANIRNNQQQEYQVDNTYLYSGDIPLVNNYVSDMSYSMMRKGASPESAGASSIQFGGEQKGFYSYSLNDKYTLYSRSSIRLPFITVYPTCKFYYKTATSIGTGQYKGVFQRNYDITLDQFLPAGTLTIRDNQVLMGQSSLPDVPENYPQTVTLGQDNDVRYTVKGNMTASNKDTTTTTWQTYELKLTISNYKDKAVDGELDFYGASQTRIEKTTCNSATLDGSMIKVPFQVKKNDSYQCRITVTLTWG</sequence>
<name>A0A815A301_9BILA</name>
<reference evidence="2" key="1">
    <citation type="submission" date="2021-02" db="EMBL/GenBank/DDBJ databases">
        <authorList>
            <person name="Nowell W R."/>
        </authorList>
    </citation>
    <scope>NUCLEOTIDE SEQUENCE</scope>
</reference>
<dbReference type="EMBL" id="CAJNOO010002249">
    <property type="protein sequence ID" value="CAF1249840.1"/>
    <property type="molecule type" value="Genomic_DNA"/>
</dbReference>
<dbReference type="PANTHER" id="PTHR38075">
    <property type="entry name" value="DUF4139 DOMAIN-CONTAINING PROTEIN"/>
    <property type="match status" value="1"/>
</dbReference>
<keyword evidence="1" id="KW-0732">Signal</keyword>
<proteinExistence type="predicted"/>
<organism evidence="2 3">
    <name type="scientific">Rotaria sordida</name>
    <dbReference type="NCBI Taxonomy" id="392033"/>
    <lineage>
        <taxon>Eukaryota</taxon>
        <taxon>Metazoa</taxon>
        <taxon>Spiralia</taxon>
        <taxon>Gnathifera</taxon>
        <taxon>Rotifera</taxon>
        <taxon>Eurotatoria</taxon>
        <taxon>Bdelloidea</taxon>
        <taxon>Philodinida</taxon>
        <taxon>Philodinidae</taxon>
        <taxon>Rotaria</taxon>
    </lineage>
</organism>
<dbReference type="OrthoDB" id="10005046at2759"/>
<dbReference type="PANTHER" id="PTHR38075:SF1">
    <property type="entry name" value="DUF4139 DOMAIN-CONTAINING PROTEIN"/>
    <property type="match status" value="1"/>
</dbReference>
<feature type="signal peptide" evidence="1">
    <location>
        <begin position="1"/>
        <end position="18"/>
    </location>
</feature>
<dbReference type="AlphaFoldDB" id="A0A815A301"/>
<comment type="caution">
    <text evidence="2">The sequence shown here is derived from an EMBL/GenBank/DDBJ whole genome shotgun (WGS) entry which is preliminary data.</text>
</comment>
<dbReference type="Proteomes" id="UP000663882">
    <property type="component" value="Unassembled WGS sequence"/>
</dbReference>
<gene>
    <name evidence="2" type="ORF">RFH988_LOCUS27110</name>
</gene>
<accession>A0A815A301</accession>
<evidence type="ECO:0000256" key="1">
    <source>
        <dbReference type="SAM" id="SignalP"/>
    </source>
</evidence>